<keyword evidence="2" id="KW-1185">Reference proteome</keyword>
<dbReference type="InterPro" id="IPR036388">
    <property type="entry name" value="WH-like_DNA-bd_sf"/>
</dbReference>
<dbReference type="EMBL" id="MU007042">
    <property type="protein sequence ID" value="KAF2430066.1"/>
    <property type="molecule type" value="Genomic_DNA"/>
</dbReference>
<dbReference type="InterPro" id="IPR009057">
    <property type="entry name" value="Homeodomain-like_sf"/>
</dbReference>
<dbReference type="Gene3D" id="3.30.420.10">
    <property type="entry name" value="Ribonuclease H-like superfamily/Ribonuclease H"/>
    <property type="match status" value="1"/>
</dbReference>
<sequence length="166" mass="19709">QRRLSHTERARSDALYHAEWGKRRIAETLQIPRSTVQYCLSQQITPTKPRGRRPDLTTPIQKQLIQYATRDRTNRSKPYSEIATELGIKACNRSLTKAFEKEAYFRRVATQKPLLTPKHELVRKELALSWQLWQNQDWARILWTDEASFSLGHNRIYVTRRAEEKY</sequence>
<dbReference type="Gene3D" id="1.10.10.10">
    <property type="entry name" value="Winged helix-like DNA-binding domain superfamily/Winged helix DNA-binding domain"/>
    <property type="match status" value="1"/>
</dbReference>
<dbReference type="OrthoDB" id="3783684at2759"/>
<organism evidence="1 2">
    <name type="scientific">Tothia fuscella</name>
    <dbReference type="NCBI Taxonomy" id="1048955"/>
    <lineage>
        <taxon>Eukaryota</taxon>
        <taxon>Fungi</taxon>
        <taxon>Dikarya</taxon>
        <taxon>Ascomycota</taxon>
        <taxon>Pezizomycotina</taxon>
        <taxon>Dothideomycetes</taxon>
        <taxon>Pleosporomycetidae</taxon>
        <taxon>Venturiales</taxon>
        <taxon>Cylindrosympodiaceae</taxon>
        <taxon>Tothia</taxon>
    </lineage>
</organism>
<dbReference type="InterPro" id="IPR036397">
    <property type="entry name" value="RNaseH_sf"/>
</dbReference>
<protein>
    <recommendedName>
        <fullName evidence="3">Transposase</fullName>
    </recommendedName>
</protein>
<dbReference type="Proteomes" id="UP000800235">
    <property type="component" value="Unassembled WGS sequence"/>
</dbReference>
<proteinExistence type="predicted"/>
<dbReference type="SUPFAM" id="SSF46689">
    <property type="entry name" value="Homeodomain-like"/>
    <property type="match status" value="1"/>
</dbReference>
<feature type="non-terminal residue" evidence="1">
    <location>
        <position position="166"/>
    </location>
</feature>
<accession>A0A9P4NQW5</accession>
<gene>
    <name evidence="1" type="ORF">EJ08DRAFT_560476</name>
</gene>
<comment type="caution">
    <text evidence="1">The sequence shown here is derived from an EMBL/GenBank/DDBJ whole genome shotgun (WGS) entry which is preliminary data.</text>
</comment>
<reference evidence="1" key="1">
    <citation type="journal article" date="2020" name="Stud. Mycol.">
        <title>101 Dothideomycetes genomes: a test case for predicting lifestyles and emergence of pathogens.</title>
        <authorList>
            <person name="Haridas S."/>
            <person name="Albert R."/>
            <person name="Binder M."/>
            <person name="Bloem J."/>
            <person name="Labutti K."/>
            <person name="Salamov A."/>
            <person name="Andreopoulos B."/>
            <person name="Baker S."/>
            <person name="Barry K."/>
            <person name="Bills G."/>
            <person name="Bluhm B."/>
            <person name="Cannon C."/>
            <person name="Castanera R."/>
            <person name="Culley D."/>
            <person name="Daum C."/>
            <person name="Ezra D."/>
            <person name="Gonzalez J."/>
            <person name="Henrissat B."/>
            <person name="Kuo A."/>
            <person name="Liang C."/>
            <person name="Lipzen A."/>
            <person name="Lutzoni F."/>
            <person name="Magnuson J."/>
            <person name="Mondo S."/>
            <person name="Nolan M."/>
            <person name="Ohm R."/>
            <person name="Pangilinan J."/>
            <person name="Park H.-J."/>
            <person name="Ramirez L."/>
            <person name="Alfaro M."/>
            <person name="Sun H."/>
            <person name="Tritt A."/>
            <person name="Yoshinaga Y."/>
            <person name="Zwiers L.-H."/>
            <person name="Turgeon B."/>
            <person name="Goodwin S."/>
            <person name="Spatafora J."/>
            <person name="Crous P."/>
            <person name="Grigoriev I."/>
        </authorList>
    </citation>
    <scope>NUCLEOTIDE SEQUENCE</scope>
    <source>
        <strain evidence="1">CBS 130266</strain>
    </source>
</reference>
<evidence type="ECO:0000313" key="1">
    <source>
        <dbReference type="EMBL" id="KAF2430066.1"/>
    </source>
</evidence>
<name>A0A9P4NQW5_9PEZI</name>
<dbReference type="AlphaFoldDB" id="A0A9P4NQW5"/>
<evidence type="ECO:0000313" key="2">
    <source>
        <dbReference type="Proteomes" id="UP000800235"/>
    </source>
</evidence>
<feature type="non-terminal residue" evidence="1">
    <location>
        <position position="1"/>
    </location>
</feature>
<evidence type="ECO:0008006" key="3">
    <source>
        <dbReference type="Google" id="ProtNLM"/>
    </source>
</evidence>
<dbReference type="GO" id="GO:0003676">
    <property type="term" value="F:nucleic acid binding"/>
    <property type="evidence" value="ECO:0007669"/>
    <property type="project" value="InterPro"/>
</dbReference>